<dbReference type="PROSITE" id="PS50943">
    <property type="entry name" value="HTH_CROC1"/>
    <property type="match status" value="1"/>
</dbReference>
<evidence type="ECO:0000313" key="4">
    <source>
        <dbReference type="Proteomes" id="UP000294545"/>
    </source>
</evidence>
<dbReference type="InterPro" id="IPR010982">
    <property type="entry name" value="Lambda_DNA-bd_dom_sf"/>
</dbReference>
<evidence type="ECO:0000259" key="2">
    <source>
        <dbReference type="PROSITE" id="PS50943"/>
    </source>
</evidence>
<reference evidence="3 4" key="1">
    <citation type="submission" date="2019-03" db="EMBL/GenBank/DDBJ databases">
        <title>Genomic Encyclopedia of Type Strains, Phase IV (KMG-IV): sequencing the most valuable type-strain genomes for metagenomic binning, comparative biology and taxonomic classification.</title>
        <authorList>
            <person name="Goeker M."/>
        </authorList>
    </citation>
    <scope>NUCLEOTIDE SEQUENCE [LARGE SCALE GENOMIC DNA]</scope>
    <source>
        <strain evidence="3 4">DSM 24176</strain>
    </source>
</reference>
<dbReference type="Pfam" id="PF01381">
    <property type="entry name" value="HTH_3"/>
    <property type="match status" value="1"/>
</dbReference>
<dbReference type="PANTHER" id="PTHR46797:SF19">
    <property type="entry name" value="BLL2473 PROTEIN"/>
    <property type="match status" value="1"/>
</dbReference>
<dbReference type="CDD" id="cd02209">
    <property type="entry name" value="cupin_XRE_C"/>
    <property type="match status" value="1"/>
</dbReference>
<proteinExistence type="predicted"/>
<keyword evidence="4" id="KW-1185">Reference proteome</keyword>
<organism evidence="3 4">
    <name type="scientific">Natranaerovirga hydrolytica</name>
    <dbReference type="NCBI Taxonomy" id="680378"/>
    <lineage>
        <taxon>Bacteria</taxon>
        <taxon>Bacillati</taxon>
        <taxon>Bacillota</taxon>
        <taxon>Clostridia</taxon>
        <taxon>Lachnospirales</taxon>
        <taxon>Natranaerovirgaceae</taxon>
        <taxon>Natranaerovirga</taxon>
    </lineage>
</organism>
<dbReference type="SMART" id="SM00530">
    <property type="entry name" value="HTH_XRE"/>
    <property type="match status" value="1"/>
</dbReference>
<evidence type="ECO:0000313" key="3">
    <source>
        <dbReference type="EMBL" id="TCK97763.1"/>
    </source>
</evidence>
<dbReference type="AlphaFoldDB" id="A0A4R1N586"/>
<accession>A0A4R1N586</accession>
<dbReference type="SUPFAM" id="SSF51182">
    <property type="entry name" value="RmlC-like cupins"/>
    <property type="match status" value="1"/>
</dbReference>
<dbReference type="InterPro" id="IPR001387">
    <property type="entry name" value="Cro/C1-type_HTH"/>
</dbReference>
<dbReference type="InterPro" id="IPR014710">
    <property type="entry name" value="RmlC-like_jellyroll"/>
</dbReference>
<evidence type="ECO:0000256" key="1">
    <source>
        <dbReference type="ARBA" id="ARBA00023125"/>
    </source>
</evidence>
<dbReference type="CDD" id="cd00093">
    <property type="entry name" value="HTH_XRE"/>
    <property type="match status" value="1"/>
</dbReference>
<dbReference type="Pfam" id="PF07883">
    <property type="entry name" value="Cupin_2"/>
    <property type="match status" value="1"/>
</dbReference>
<dbReference type="PANTHER" id="PTHR46797">
    <property type="entry name" value="HTH-TYPE TRANSCRIPTIONAL REGULATOR"/>
    <property type="match status" value="1"/>
</dbReference>
<dbReference type="GO" id="GO:0003677">
    <property type="term" value="F:DNA binding"/>
    <property type="evidence" value="ECO:0007669"/>
    <property type="project" value="UniProtKB-KW"/>
</dbReference>
<dbReference type="GO" id="GO:0005829">
    <property type="term" value="C:cytosol"/>
    <property type="evidence" value="ECO:0007669"/>
    <property type="project" value="TreeGrafter"/>
</dbReference>
<dbReference type="Gene3D" id="2.60.120.10">
    <property type="entry name" value="Jelly Rolls"/>
    <property type="match status" value="1"/>
</dbReference>
<name>A0A4R1N586_9FIRM</name>
<keyword evidence="1" id="KW-0238">DNA-binding</keyword>
<dbReference type="SUPFAM" id="SSF47413">
    <property type="entry name" value="lambda repressor-like DNA-binding domains"/>
    <property type="match status" value="1"/>
</dbReference>
<dbReference type="GO" id="GO:0003700">
    <property type="term" value="F:DNA-binding transcription factor activity"/>
    <property type="evidence" value="ECO:0007669"/>
    <property type="project" value="TreeGrafter"/>
</dbReference>
<protein>
    <submittedName>
        <fullName evidence="3">XRE family transcriptional regulator</fullName>
    </submittedName>
</protein>
<dbReference type="InterPro" id="IPR011051">
    <property type="entry name" value="RmlC_Cupin_sf"/>
</dbReference>
<comment type="caution">
    <text evidence="3">The sequence shown here is derived from an EMBL/GenBank/DDBJ whole genome shotgun (WGS) entry which is preliminary data.</text>
</comment>
<gene>
    <name evidence="3" type="ORF">EDC19_0165</name>
</gene>
<dbReference type="Proteomes" id="UP000294545">
    <property type="component" value="Unassembled WGS sequence"/>
</dbReference>
<dbReference type="EMBL" id="SMGQ01000011">
    <property type="protein sequence ID" value="TCK97763.1"/>
    <property type="molecule type" value="Genomic_DNA"/>
</dbReference>
<dbReference type="OrthoDB" id="9814553at2"/>
<dbReference type="InterPro" id="IPR050807">
    <property type="entry name" value="TransReg_Diox_bact_type"/>
</dbReference>
<dbReference type="Gene3D" id="1.10.260.40">
    <property type="entry name" value="lambda repressor-like DNA-binding domains"/>
    <property type="match status" value="1"/>
</dbReference>
<feature type="domain" description="HTH cro/C1-type" evidence="2">
    <location>
        <begin position="6"/>
        <end position="60"/>
    </location>
</feature>
<sequence length="178" mass="20141">MIGGKIREKRKEVGLSLKELANKTDLTPGFLSQIERDLAEPSITSLRKLSEALGVAVFYFLMDDIHKNPVVKKGEGKILNFRNSHVNYELLSPDLNRQMEMFRAELEPGAMTCEEPLSHPGEEVTHVIQGKMLITIGEEEYTLDEGDTIYYYCSLPHKIISIGEKNLIFISTITPPEF</sequence>
<dbReference type="InterPro" id="IPR013096">
    <property type="entry name" value="Cupin_2"/>
</dbReference>
<dbReference type="RefSeq" id="WP_132279072.1">
    <property type="nucleotide sequence ID" value="NZ_SMGQ01000011.1"/>
</dbReference>